<dbReference type="OrthoDB" id="4174342at2759"/>
<feature type="region of interest" description="Disordered" evidence="1">
    <location>
        <begin position="75"/>
        <end position="254"/>
    </location>
</feature>
<feature type="compositionally biased region" description="Basic and acidic residues" evidence="1">
    <location>
        <begin position="82"/>
        <end position="103"/>
    </location>
</feature>
<feature type="compositionally biased region" description="Low complexity" evidence="1">
    <location>
        <begin position="141"/>
        <end position="154"/>
    </location>
</feature>
<evidence type="ECO:0000313" key="2">
    <source>
        <dbReference type="EMBL" id="CAG8948852.1"/>
    </source>
</evidence>
<accession>A0A9N9KNR9</accession>
<dbReference type="AlphaFoldDB" id="A0A9N9KNR9"/>
<sequence length="577" mass="64089">MSMSVMGYSPESPRDMSPDTSSPFPDRPIRPMPKRRLRERLSPDVADSIRYPPAPKTTAPLFYHPYNAREDVGVNGVAESQHPSERERAEEMERGYITRKCGDELDSDEDDAAYRSRIYSRHSETTTGRSYRYVQKPENKNPNPQAPASNASSADSYDSFENTNNKKKRKIPTPGDAALNGGHLSSDMTGVGASDDIPEDPTWQSPGTVAVSSHGLSGPGRGRYGRIRNGRSPLRTLSDPNWGNGRTSKQRQLHMPQRKLNLISDANTHKADTPGIITHAIANANANKNSINPARGQENSSLLQQAAKKPATASTQFTFTCNSQVPSYPGPPTPTSIHQAPNSRMSTHATQTSPNMSAMVTAQAVERSKQNMAAAQLQKQPQSQPAPAKKNRRRTGKEYLIAARQRRQQQEFKNYHHPPSAEDVWICEFCEYERIFGTPPEALIKQYEIKDRRIRKQEAERRRLLEKAKMKGRKGKKGNKGSAKNASATQDRQTSNQHAPQSAPMNANSNHSQSQGTQSEGYYENDYEHDDSQPEEYAEDAQPPPPPSPTGPLKRRGEAVHSDHGKHRFVNSAIPVS</sequence>
<proteinExistence type="predicted"/>
<feature type="region of interest" description="Disordered" evidence="1">
    <location>
        <begin position="466"/>
        <end position="577"/>
    </location>
</feature>
<feature type="region of interest" description="Disordered" evidence="1">
    <location>
        <begin position="322"/>
        <end position="355"/>
    </location>
</feature>
<gene>
    <name evidence="2" type="ORF">HYFRA_00001975</name>
</gene>
<evidence type="ECO:0000256" key="1">
    <source>
        <dbReference type="SAM" id="MobiDB-lite"/>
    </source>
</evidence>
<feature type="compositionally biased region" description="Acidic residues" evidence="1">
    <location>
        <begin position="523"/>
        <end position="539"/>
    </location>
</feature>
<reference evidence="2" key="1">
    <citation type="submission" date="2021-07" db="EMBL/GenBank/DDBJ databases">
        <authorList>
            <person name="Durling M."/>
        </authorList>
    </citation>
    <scope>NUCLEOTIDE SEQUENCE</scope>
</reference>
<name>A0A9N9KNR9_9HELO</name>
<feature type="compositionally biased region" description="Low complexity" evidence="1">
    <location>
        <begin position="373"/>
        <end position="388"/>
    </location>
</feature>
<comment type="caution">
    <text evidence="2">The sequence shown here is derived from an EMBL/GenBank/DDBJ whole genome shotgun (WGS) entry which is preliminary data.</text>
</comment>
<organism evidence="2 3">
    <name type="scientific">Hymenoscyphus fraxineus</name>
    <dbReference type="NCBI Taxonomy" id="746836"/>
    <lineage>
        <taxon>Eukaryota</taxon>
        <taxon>Fungi</taxon>
        <taxon>Dikarya</taxon>
        <taxon>Ascomycota</taxon>
        <taxon>Pezizomycotina</taxon>
        <taxon>Leotiomycetes</taxon>
        <taxon>Helotiales</taxon>
        <taxon>Helotiaceae</taxon>
        <taxon>Hymenoscyphus</taxon>
    </lineage>
</organism>
<protein>
    <submittedName>
        <fullName evidence="2">Uncharacterized protein</fullName>
    </submittedName>
</protein>
<feature type="compositionally biased region" description="Polar residues" evidence="1">
    <location>
        <begin position="202"/>
        <end position="215"/>
    </location>
</feature>
<feature type="compositionally biased region" description="Basic residues" evidence="1">
    <location>
        <begin position="470"/>
        <end position="479"/>
    </location>
</feature>
<feature type="region of interest" description="Disordered" evidence="1">
    <location>
        <begin position="373"/>
        <end position="393"/>
    </location>
</feature>
<feature type="compositionally biased region" description="Polar residues" evidence="1">
    <location>
        <begin position="489"/>
        <end position="520"/>
    </location>
</feature>
<feature type="compositionally biased region" description="Polar residues" evidence="1">
    <location>
        <begin position="238"/>
        <end position="247"/>
    </location>
</feature>
<dbReference type="EMBL" id="CAJVRL010000001">
    <property type="protein sequence ID" value="CAG8948852.1"/>
    <property type="molecule type" value="Genomic_DNA"/>
</dbReference>
<dbReference type="Proteomes" id="UP000696280">
    <property type="component" value="Unassembled WGS sequence"/>
</dbReference>
<keyword evidence="3" id="KW-1185">Reference proteome</keyword>
<evidence type="ECO:0000313" key="3">
    <source>
        <dbReference type="Proteomes" id="UP000696280"/>
    </source>
</evidence>
<feature type="region of interest" description="Disordered" evidence="1">
    <location>
        <begin position="1"/>
        <end position="61"/>
    </location>
</feature>
<feature type="compositionally biased region" description="Polar residues" evidence="1">
    <location>
        <begin position="335"/>
        <end position="355"/>
    </location>
</feature>